<dbReference type="Pfam" id="PF06271">
    <property type="entry name" value="RDD"/>
    <property type="match status" value="1"/>
</dbReference>
<comment type="subcellular location">
    <subcellularLocation>
        <location evidence="1">Cell membrane</location>
        <topology evidence="1">Multi-pass membrane protein</topology>
    </subcellularLocation>
</comment>
<feature type="domain" description="RDD" evidence="8">
    <location>
        <begin position="122"/>
        <end position="244"/>
    </location>
</feature>
<feature type="compositionally biased region" description="Basic and acidic residues" evidence="6">
    <location>
        <begin position="1"/>
        <end position="12"/>
    </location>
</feature>
<feature type="transmembrane region" description="Helical" evidence="7">
    <location>
        <begin position="129"/>
        <end position="153"/>
    </location>
</feature>
<dbReference type="PANTHER" id="PTHR36115">
    <property type="entry name" value="PROLINE-RICH ANTIGEN HOMOLOG-RELATED"/>
    <property type="match status" value="1"/>
</dbReference>
<evidence type="ECO:0000256" key="7">
    <source>
        <dbReference type="SAM" id="Phobius"/>
    </source>
</evidence>
<evidence type="ECO:0000256" key="5">
    <source>
        <dbReference type="ARBA" id="ARBA00023136"/>
    </source>
</evidence>
<organism evidence="9 10">
    <name type="scientific">Vagococcus proximus</name>
    <dbReference type="NCBI Taxonomy" id="2991417"/>
    <lineage>
        <taxon>Bacteria</taxon>
        <taxon>Bacillati</taxon>
        <taxon>Bacillota</taxon>
        <taxon>Bacilli</taxon>
        <taxon>Lactobacillales</taxon>
        <taxon>Enterococcaceae</taxon>
        <taxon>Vagococcus</taxon>
    </lineage>
</organism>
<keyword evidence="5 7" id="KW-0472">Membrane</keyword>
<evidence type="ECO:0000256" key="1">
    <source>
        <dbReference type="ARBA" id="ARBA00004651"/>
    </source>
</evidence>
<comment type="caution">
    <text evidence="9">The sequence shown here is derived from an EMBL/GenBank/DDBJ whole genome shotgun (WGS) entry which is preliminary data.</text>
</comment>
<evidence type="ECO:0000256" key="3">
    <source>
        <dbReference type="ARBA" id="ARBA00022692"/>
    </source>
</evidence>
<dbReference type="PANTHER" id="PTHR36115:SF9">
    <property type="entry name" value="LMO1584 PROTEIN"/>
    <property type="match status" value="1"/>
</dbReference>
<evidence type="ECO:0000256" key="6">
    <source>
        <dbReference type="SAM" id="MobiDB-lite"/>
    </source>
</evidence>
<dbReference type="EMBL" id="JAPDSH010000002">
    <property type="protein sequence ID" value="MDF0479396.1"/>
    <property type="molecule type" value="Genomic_DNA"/>
</dbReference>
<feature type="region of interest" description="Disordered" evidence="6">
    <location>
        <begin position="1"/>
        <end position="64"/>
    </location>
</feature>
<evidence type="ECO:0000259" key="8">
    <source>
        <dbReference type="Pfam" id="PF06271"/>
    </source>
</evidence>
<keyword evidence="2" id="KW-1003">Cell membrane</keyword>
<keyword evidence="4 7" id="KW-1133">Transmembrane helix</keyword>
<reference evidence="9" key="1">
    <citation type="submission" date="2022-10" db="EMBL/GenBank/DDBJ databases">
        <title>Vagococcus sp. isolated from poultry meat.</title>
        <authorList>
            <person name="Johansson P."/>
            <person name="Bjorkroth J."/>
        </authorList>
    </citation>
    <scope>NUCLEOTIDE SEQUENCE</scope>
    <source>
        <strain evidence="9">PNs007</strain>
    </source>
</reference>
<proteinExistence type="predicted"/>
<evidence type="ECO:0000256" key="2">
    <source>
        <dbReference type="ARBA" id="ARBA00022475"/>
    </source>
</evidence>
<gene>
    <name evidence="9" type="ORF">OL233_03760</name>
</gene>
<dbReference type="Proteomes" id="UP001147148">
    <property type="component" value="Unassembled WGS sequence"/>
</dbReference>
<protein>
    <submittedName>
        <fullName evidence="9">RDD family protein</fullName>
    </submittedName>
</protein>
<name>A0ABT5X0J6_9ENTE</name>
<evidence type="ECO:0000313" key="10">
    <source>
        <dbReference type="Proteomes" id="UP001147148"/>
    </source>
</evidence>
<accession>A0ABT5X0J6</accession>
<keyword evidence="10" id="KW-1185">Reference proteome</keyword>
<feature type="compositionally biased region" description="Basic and acidic residues" evidence="6">
    <location>
        <begin position="27"/>
        <end position="52"/>
    </location>
</feature>
<dbReference type="InterPro" id="IPR051791">
    <property type="entry name" value="Pra-immunoreactive"/>
</dbReference>
<sequence length="262" mass="30315">MSDNNEDYKEEQQSNGLPDFPSEQDLETWKKKQETQKENEDKEDTLLKETKEVSFMSEQEQAKSKLNKDATDFFIHNKEDNKSKEELSELRDENSRQWDHLTRLEEDREPVHHYHDFPIYFYAGFWMRVWAFVVDTMCIGSLTGLILGMLSMMVTLNTALSAFLSVVIYLLYFVLLTKYTNGQTIGKMIFGLKVVSFTEEDLSWATVLVREGACRFILQIGPLMLGYIVAAFTPKKQHIGDLFSDTSVVTINTLKAYNGQIK</sequence>
<evidence type="ECO:0000256" key="4">
    <source>
        <dbReference type="ARBA" id="ARBA00022989"/>
    </source>
</evidence>
<evidence type="ECO:0000313" key="9">
    <source>
        <dbReference type="EMBL" id="MDF0479396.1"/>
    </source>
</evidence>
<keyword evidence="3 7" id="KW-0812">Transmembrane</keyword>
<dbReference type="InterPro" id="IPR010432">
    <property type="entry name" value="RDD"/>
</dbReference>
<feature type="transmembrane region" description="Helical" evidence="7">
    <location>
        <begin position="159"/>
        <end position="179"/>
    </location>
</feature>